<organism evidence="1 2">
    <name type="scientific">Halorubellus litoreus</name>
    <dbReference type="NCBI Taxonomy" id="755308"/>
    <lineage>
        <taxon>Archaea</taxon>
        <taxon>Methanobacteriati</taxon>
        <taxon>Methanobacteriota</taxon>
        <taxon>Stenosarchaea group</taxon>
        <taxon>Halobacteria</taxon>
        <taxon>Halobacteriales</taxon>
        <taxon>Halorubellaceae</taxon>
        <taxon>Halorubellus</taxon>
    </lineage>
</organism>
<evidence type="ECO:0000313" key="2">
    <source>
        <dbReference type="Proteomes" id="UP001596395"/>
    </source>
</evidence>
<gene>
    <name evidence="1" type="ORF">ACFQGB_18155</name>
</gene>
<dbReference type="AlphaFoldDB" id="A0ABD5VGY7"/>
<accession>A0ABD5VGY7</accession>
<keyword evidence="2" id="KW-1185">Reference proteome</keyword>
<reference evidence="1 2" key="1">
    <citation type="journal article" date="2019" name="Int. J. Syst. Evol. Microbiol.">
        <title>The Global Catalogue of Microorganisms (GCM) 10K type strain sequencing project: providing services to taxonomists for standard genome sequencing and annotation.</title>
        <authorList>
            <consortium name="The Broad Institute Genomics Platform"/>
            <consortium name="The Broad Institute Genome Sequencing Center for Infectious Disease"/>
            <person name="Wu L."/>
            <person name="Ma J."/>
        </authorList>
    </citation>
    <scope>NUCLEOTIDE SEQUENCE [LARGE SCALE GENOMIC DNA]</scope>
    <source>
        <strain evidence="1 2">GX26</strain>
    </source>
</reference>
<evidence type="ECO:0000313" key="1">
    <source>
        <dbReference type="EMBL" id="MFC6954794.1"/>
    </source>
</evidence>
<name>A0ABD5VGY7_9EURY</name>
<comment type="caution">
    <text evidence="1">The sequence shown here is derived from an EMBL/GenBank/DDBJ whole genome shotgun (WGS) entry which is preliminary data.</text>
</comment>
<dbReference type="EMBL" id="JBHSXN010000004">
    <property type="protein sequence ID" value="MFC6954794.1"/>
    <property type="molecule type" value="Genomic_DNA"/>
</dbReference>
<dbReference type="Proteomes" id="UP001596395">
    <property type="component" value="Unassembled WGS sequence"/>
</dbReference>
<proteinExistence type="predicted"/>
<evidence type="ECO:0008006" key="3">
    <source>
        <dbReference type="Google" id="ProtNLM"/>
    </source>
</evidence>
<sequence length="51" mass="5468">MSRARETVTATEADDHDAARAVLRERATDTDVDVTFPAIDALLPLDSPTAV</sequence>
<protein>
    <recommendedName>
        <fullName evidence="3">Halobacterial output domain-containing protein</fullName>
    </recommendedName>
</protein>
<dbReference type="RefSeq" id="WP_336351737.1">
    <property type="nucleotide sequence ID" value="NZ_JAZAQL010000004.1"/>
</dbReference>